<dbReference type="AlphaFoldDB" id="A0A2J6S1R7"/>
<organism evidence="2 3">
    <name type="scientific">Hyaloscypha variabilis (strain UAMH 11265 / GT02V1 / F)</name>
    <name type="common">Meliniomyces variabilis</name>
    <dbReference type="NCBI Taxonomy" id="1149755"/>
    <lineage>
        <taxon>Eukaryota</taxon>
        <taxon>Fungi</taxon>
        <taxon>Dikarya</taxon>
        <taxon>Ascomycota</taxon>
        <taxon>Pezizomycotina</taxon>
        <taxon>Leotiomycetes</taxon>
        <taxon>Helotiales</taxon>
        <taxon>Hyaloscyphaceae</taxon>
        <taxon>Hyaloscypha</taxon>
        <taxon>Hyaloscypha variabilis</taxon>
    </lineage>
</organism>
<keyword evidence="2" id="KW-0378">Hydrolase</keyword>
<dbReference type="STRING" id="1149755.A0A2J6S1R7"/>
<evidence type="ECO:0000259" key="1">
    <source>
        <dbReference type="Pfam" id="PF12697"/>
    </source>
</evidence>
<reference evidence="2 3" key="1">
    <citation type="submission" date="2016-04" db="EMBL/GenBank/DDBJ databases">
        <title>A degradative enzymes factory behind the ericoid mycorrhizal symbiosis.</title>
        <authorList>
            <consortium name="DOE Joint Genome Institute"/>
            <person name="Martino E."/>
            <person name="Morin E."/>
            <person name="Grelet G."/>
            <person name="Kuo A."/>
            <person name="Kohler A."/>
            <person name="Daghino S."/>
            <person name="Barry K."/>
            <person name="Choi C."/>
            <person name="Cichocki N."/>
            <person name="Clum A."/>
            <person name="Copeland A."/>
            <person name="Hainaut M."/>
            <person name="Haridas S."/>
            <person name="Labutti K."/>
            <person name="Lindquist E."/>
            <person name="Lipzen A."/>
            <person name="Khouja H.-R."/>
            <person name="Murat C."/>
            <person name="Ohm R."/>
            <person name="Olson A."/>
            <person name="Spatafora J."/>
            <person name="Veneault-Fourrey C."/>
            <person name="Henrissat B."/>
            <person name="Grigoriev I."/>
            <person name="Martin F."/>
            <person name="Perotto S."/>
        </authorList>
    </citation>
    <scope>NUCLEOTIDE SEQUENCE [LARGE SCALE GENOMIC DNA]</scope>
    <source>
        <strain evidence="2 3">F</strain>
    </source>
</reference>
<keyword evidence="3" id="KW-1185">Reference proteome</keyword>
<dbReference type="Pfam" id="PF12697">
    <property type="entry name" value="Abhydrolase_6"/>
    <property type="match status" value="1"/>
</dbReference>
<dbReference type="GO" id="GO:0016787">
    <property type="term" value="F:hydrolase activity"/>
    <property type="evidence" value="ECO:0007669"/>
    <property type="project" value="UniProtKB-KW"/>
</dbReference>
<gene>
    <name evidence="2" type="ORF">L207DRAFT_285426</name>
</gene>
<accession>A0A2J6S1R7</accession>
<evidence type="ECO:0000313" key="2">
    <source>
        <dbReference type="EMBL" id="PMD44687.1"/>
    </source>
</evidence>
<proteinExistence type="predicted"/>
<feature type="domain" description="AB hydrolase-1" evidence="1">
    <location>
        <begin position="42"/>
        <end position="311"/>
    </location>
</feature>
<sequence length="326" mass="36706">MPASSPDIDWNKGAHQGTVSIGTHKLALDVSGPDRIVGHPVILIMHGLTGAMTQWPAARRLISSFARVVDYDRSGLGLSEEGPDPPTALTAARELSALLEATKIKPPFITLAHSWGAILSLEFMNSRPQDISGMVFSDGTAPGFWRVLPMFPTLPEVKAVIEGLDYWDTVEMKSETKLSPEEWEEFRKQGATERNKRQAWKEFELMHDTFVEVEKKNLFNQAPHKLGDRPICVIKGNHATRDIQRLYEKGIERGNGSEEERKKMKDAIGLWVEKEKGFHESFLKLSTKGHWIDALESGHWPHETEPELVADGVRWVFENLDVKSHV</sequence>
<dbReference type="Gene3D" id="3.40.50.1820">
    <property type="entry name" value="alpha/beta hydrolase"/>
    <property type="match status" value="1"/>
</dbReference>
<name>A0A2J6S1R7_HYAVF</name>
<dbReference type="Proteomes" id="UP000235786">
    <property type="component" value="Unassembled WGS sequence"/>
</dbReference>
<dbReference type="InterPro" id="IPR000073">
    <property type="entry name" value="AB_hydrolase_1"/>
</dbReference>
<protein>
    <submittedName>
        <fullName evidence="2">Alpha/beta-hydrolase</fullName>
    </submittedName>
</protein>
<evidence type="ECO:0000313" key="3">
    <source>
        <dbReference type="Proteomes" id="UP000235786"/>
    </source>
</evidence>
<dbReference type="InterPro" id="IPR050471">
    <property type="entry name" value="AB_hydrolase"/>
</dbReference>
<dbReference type="PANTHER" id="PTHR43433">
    <property type="entry name" value="HYDROLASE, ALPHA/BETA FOLD FAMILY PROTEIN"/>
    <property type="match status" value="1"/>
</dbReference>
<dbReference type="InterPro" id="IPR029058">
    <property type="entry name" value="AB_hydrolase_fold"/>
</dbReference>
<dbReference type="PANTHER" id="PTHR43433:SF5">
    <property type="entry name" value="AB HYDROLASE-1 DOMAIN-CONTAINING PROTEIN"/>
    <property type="match status" value="1"/>
</dbReference>
<dbReference type="EMBL" id="KZ613941">
    <property type="protein sequence ID" value="PMD44687.1"/>
    <property type="molecule type" value="Genomic_DNA"/>
</dbReference>
<dbReference type="OrthoDB" id="294702at2759"/>
<dbReference type="SUPFAM" id="SSF53474">
    <property type="entry name" value="alpha/beta-Hydrolases"/>
    <property type="match status" value="1"/>
</dbReference>